<feature type="repeat" description="TPR" evidence="8">
    <location>
        <begin position="486"/>
        <end position="519"/>
    </location>
</feature>
<dbReference type="InterPro" id="IPR011990">
    <property type="entry name" value="TPR-like_helical_dom_sf"/>
</dbReference>
<dbReference type="PANTHER" id="PTHR10130">
    <property type="entry name" value="PEROXISOMAL TARGETING SIGNAL 1 RECEPTOR PEX5"/>
    <property type="match status" value="1"/>
</dbReference>
<evidence type="ECO:0000256" key="1">
    <source>
        <dbReference type="ARBA" id="ARBA00004275"/>
    </source>
</evidence>
<evidence type="ECO:0000256" key="7">
    <source>
        <dbReference type="ARBA" id="ARBA00023140"/>
    </source>
</evidence>
<comment type="similarity">
    <text evidence="3">Belongs to the peroxisomal targeting signal receptor family.</text>
</comment>
<dbReference type="GO" id="GO:0005778">
    <property type="term" value="C:peroxisomal membrane"/>
    <property type="evidence" value="ECO:0007669"/>
    <property type="project" value="TreeGrafter"/>
</dbReference>
<feature type="repeat" description="TPR" evidence="8">
    <location>
        <begin position="337"/>
        <end position="370"/>
    </location>
</feature>
<evidence type="ECO:0000256" key="8">
    <source>
        <dbReference type="PROSITE-ProRule" id="PRU00339"/>
    </source>
</evidence>
<feature type="repeat" description="TPR" evidence="8">
    <location>
        <begin position="452"/>
        <end position="485"/>
    </location>
</feature>
<dbReference type="InterPro" id="IPR024111">
    <property type="entry name" value="PEX5/PEX5L"/>
</dbReference>
<keyword evidence="4" id="KW-0963">Cytoplasm</keyword>
<evidence type="ECO:0000256" key="4">
    <source>
        <dbReference type="ARBA" id="ARBA00022490"/>
    </source>
</evidence>
<keyword evidence="7" id="KW-0576">Peroxisome</keyword>
<dbReference type="Pfam" id="PF13414">
    <property type="entry name" value="TPR_11"/>
    <property type="match status" value="1"/>
</dbReference>
<dbReference type="GO" id="GO:0005829">
    <property type="term" value="C:cytosol"/>
    <property type="evidence" value="ECO:0007669"/>
    <property type="project" value="TreeGrafter"/>
</dbReference>
<dbReference type="PROSITE" id="PS50005">
    <property type="entry name" value="TPR"/>
    <property type="match status" value="3"/>
</dbReference>
<reference evidence="9" key="1">
    <citation type="submission" date="2017-10" db="EMBL/GenBank/DDBJ databases">
        <title>Transcriptome Assembly of Sugarcane Aphid Adults.</title>
        <authorList>
            <person name="Scully E.D."/>
            <person name="Palmer N.A."/>
            <person name="Geib S.M."/>
            <person name="Sarath G."/>
            <person name="Sattler S.E."/>
        </authorList>
    </citation>
    <scope>NUCLEOTIDE SEQUENCE</scope>
    <source>
        <tissue evidence="9">Whole body</tissue>
    </source>
</reference>
<accession>A0A2H8TP68</accession>
<dbReference type="SUPFAM" id="SSF48452">
    <property type="entry name" value="TPR-like"/>
    <property type="match status" value="1"/>
</dbReference>
<dbReference type="GO" id="GO:0005052">
    <property type="term" value="F:peroxisome matrix targeting signal-1 binding"/>
    <property type="evidence" value="ECO:0007669"/>
    <property type="project" value="TreeGrafter"/>
</dbReference>
<evidence type="ECO:0000256" key="3">
    <source>
        <dbReference type="ARBA" id="ARBA00005348"/>
    </source>
</evidence>
<proteinExistence type="inferred from homology"/>
<dbReference type="Pfam" id="PF13432">
    <property type="entry name" value="TPR_16"/>
    <property type="match status" value="1"/>
</dbReference>
<evidence type="ECO:0000256" key="5">
    <source>
        <dbReference type="ARBA" id="ARBA00022737"/>
    </source>
</evidence>
<gene>
    <name evidence="9" type="primary">Pex5_6</name>
</gene>
<name>A0A2H8TP68_9HEMI</name>
<dbReference type="OrthoDB" id="10006023at2759"/>
<evidence type="ECO:0000313" key="9">
    <source>
        <dbReference type="EMBL" id="MBW15973.1"/>
    </source>
</evidence>
<dbReference type="GO" id="GO:0016560">
    <property type="term" value="P:protein import into peroxisome matrix, docking"/>
    <property type="evidence" value="ECO:0007669"/>
    <property type="project" value="TreeGrafter"/>
</dbReference>
<keyword evidence="9" id="KW-0675">Receptor</keyword>
<evidence type="ECO:0000256" key="2">
    <source>
        <dbReference type="ARBA" id="ARBA00004496"/>
    </source>
</evidence>
<organism evidence="9">
    <name type="scientific">Melanaphis sacchari</name>
    <dbReference type="NCBI Taxonomy" id="742174"/>
    <lineage>
        <taxon>Eukaryota</taxon>
        <taxon>Metazoa</taxon>
        <taxon>Ecdysozoa</taxon>
        <taxon>Arthropoda</taxon>
        <taxon>Hexapoda</taxon>
        <taxon>Insecta</taxon>
        <taxon>Pterygota</taxon>
        <taxon>Neoptera</taxon>
        <taxon>Paraneoptera</taxon>
        <taxon>Hemiptera</taxon>
        <taxon>Sternorrhyncha</taxon>
        <taxon>Aphidomorpha</taxon>
        <taxon>Aphidoidea</taxon>
        <taxon>Aphididae</taxon>
        <taxon>Aphidini</taxon>
        <taxon>Melanaphis</taxon>
    </lineage>
</organism>
<protein>
    <submittedName>
        <fullName evidence="9">Peroxisomal targeting signal 1 receptor</fullName>
    </submittedName>
</protein>
<dbReference type="AlphaFoldDB" id="A0A2H8TP68"/>
<keyword evidence="5" id="KW-0677">Repeat</keyword>
<dbReference type="SMART" id="SM00028">
    <property type="entry name" value="TPR"/>
    <property type="match status" value="4"/>
</dbReference>
<dbReference type="Gene3D" id="1.25.40.10">
    <property type="entry name" value="Tetratricopeptide repeat domain"/>
    <property type="match status" value="1"/>
</dbReference>
<sequence length="608" mass="69453">MSIRDLVEGDCGGSNSLVKLSTHFVQDHAFKDQDLKQSIQTAESNDQRFLESSTGELADQFFSSMENDTFKMDDLLANMRSIEGCSSEDGWPTQFTKRIEKQDRMFDPNIWSSKDNKMLIKDEVDDLGYNTEWVKEIEQSYQNQEINVMKSRFDFDKSKENTNVLDDINSVSNHNFMELQNKMSFENSVSMPFDNFGIELYENPLLANQNFQQFRGFDQGLEMNNLLNTMIPSTSGRDKLITIAEESLSLTDQGVKVNKTESDIEVGNDQSDFQTWYSEFEEMKNAERKKEYSFTPDNEMDSLQNPLIEGKRRLENGEVPFAVLCFEAAVKHDPSNAEAWQLLGTTQAENEQDQLAINALNKCLDLQPENLTAVHCLAACYTNESCNLQACRMLMEWLNQNPKYSDIVKSKPKLEGDSKLMEYLFTTKLYESVKDMYIEAAQRSLELGDIDVDVQNGLGVLLNLNNENDKAADCFKVALQIRPKDARLWNRLGATIANAGKCEEAIEAYHNALQLCPGFVRARYNLGITCIHLDMYREAIDHLLEALNQQASAVSTNFQSPALSDTIWSTLRLAISMAERPELFKAVNERNLDLLNEEFRDKELYQNI</sequence>
<comment type="subcellular location">
    <subcellularLocation>
        <location evidence="2">Cytoplasm</location>
    </subcellularLocation>
    <subcellularLocation>
        <location evidence="1">Peroxisome</location>
    </subcellularLocation>
</comment>
<dbReference type="InterPro" id="IPR019734">
    <property type="entry name" value="TPR_rpt"/>
</dbReference>
<evidence type="ECO:0000256" key="6">
    <source>
        <dbReference type="ARBA" id="ARBA00022803"/>
    </source>
</evidence>
<keyword evidence="6 8" id="KW-0802">TPR repeat</keyword>
<dbReference type="PANTHER" id="PTHR10130:SF0">
    <property type="entry name" value="GH08708P"/>
    <property type="match status" value="1"/>
</dbReference>
<dbReference type="EMBL" id="GFXV01004168">
    <property type="protein sequence ID" value="MBW15973.1"/>
    <property type="molecule type" value="Transcribed_RNA"/>
</dbReference>